<name>A0ABW6NNB7_9NOCA</name>
<dbReference type="EMBL" id="JBIALX010000011">
    <property type="protein sequence ID" value="MFF0456608.1"/>
    <property type="molecule type" value="Genomic_DNA"/>
</dbReference>
<evidence type="ECO:0000313" key="5">
    <source>
        <dbReference type="EMBL" id="MFF0456608.1"/>
    </source>
</evidence>
<dbReference type="Pfam" id="PF00488">
    <property type="entry name" value="MutS_V"/>
    <property type="match status" value="1"/>
</dbReference>
<dbReference type="RefSeq" id="WP_387253485.1">
    <property type="nucleotide sequence ID" value="NZ_JBIALX010000011.1"/>
</dbReference>
<keyword evidence="3" id="KW-0238">DNA-binding</keyword>
<keyword evidence="6" id="KW-1185">Reference proteome</keyword>
<protein>
    <submittedName>
        <fullName evidence="5">DNA mismatch repair protein MutS</fullName>
    </submittedName>
</protein>
<evidence type="ECO:0000256" key="1">
    <source>
        <dbReference type="ARBA" id="ARBA00022741"/>
    </source>
</evidence>
<dbReference type="Proteomes" id="UP001601521">
    <property type="component" value="Unassembled WGS sequence"/>
</dbReference>
<reference evidence="5 6" key="1">
    <citation type="submission" date="2024-10" db="EMBL/GenBank/DDBJ databases">
        <title>The Natural Products Discovery Center: Release of the First 8490 Sequenced Strains for Exploring Actinobacteria Biosynthetic Diversity.</title>
        <authorList>
            <person name="Kalkreuter E."/>
            <person name="Kautsar S.A."/>
            <person name="Yang D."/>
            <person name="Bader C.D."/>
            <person name="Teijaro C.N."/>
            <person name="Fluegel L."/>
            <person name="Davis C.M."/>
            <person name="Simpson J.R."/>
            <person name="Lauterbach L."/>
            <person name="Steele A.D."/>
            <person name="Gui C."/>
            <person name="Meng S."/>
            <person name="Li G."/>
            <person name="Viehrig K."/>
            <person name="Ye F."/>
            <person name="Su P."/>
            <person name="Kiefer A.F."/>
            <person name="Nichols A."/>
            <person name="Cepeda A.J."/>
            <person name="Yan W."/>
            <person name="Fan B."/>
            <person name="Jiang Y."/>
            <person name="Adhikari A."/>
            <person name="Zheng C.-J."/>
            <person name="Schuster L."/>
            <person name="Cowan T.M."/>
            <person name="Smanski M.J."/>
            <person name="Chevrette M.G."/>
            <person name="De Carvalho L.P.S."/>
            <person name="Shen B."/>
        </authorList>
    </citation>
    <scope>NUCLEOTIDE SEQUENCE [LARGE SCALE GENOMIC DNA]</scope>
    <source>
        <strain evidence="5 6">NPDC004550</strain>
    </source>
</reference>
<evidence type="ECO:0000256" key="2">
    <source>
        <dbReference type="ARBA" id="ARBA00022840"/>
    </source>
</evidence>
<accession>A0ABW6NNB7</accession>
<dbReference type="PANTHER" id="PTHR11361">
    <property type="entry name" value="DNA MISMATCH REPAIR PROTEIN MUTS FAMILY MEMBER"/>
    <property type="match status" value="1"/>
</dbReference>
<proteinExistence type="predicted"/>
<dbReference type="InterPro" id="IPR045076">
    <property type="entry name" value="MutS"/>
</dbReference>
<gene>
    <name evidence="5" type="ORF">ACFYTH_24875</name>
</gene>
<feature type="domain" description="DNA mismatch repair proteins mutS family" evidence="4">
    <location>
        <begin position="329"/>
        <end position="508"/>
    </location>
</feature>
<dbReference type="PANTHER" id="PTHR11361:SF34">
    <property type="entry name" value="DNA MISMATCH REPAIR PROTEIN MSH1, MITOCHONDRIAL"/>
    <property type="match status" value="1"/>
</dbReference>
<keyword evidence="2" id="KW-0067">ATP-binding</keyword>
<comment type="caution">
    <text evidence="5">The sequence shown here is derived from an EMBL/GenBank/DDBJ whole genome shotgun (WGS) entry which is preliminary data.</text>
</comment>
<evidence type="ECO:0000259" key="4">
    <source>
        <dbReference type="SMART" id="SM00534"/>
    </source>
</evidence>
<evidence type="ECO:0000313" key="6">
    <source>
        <dbReference type="Proteomes" id="UP001601521"/>
    </source>
</evidence>
<organism evidence="5 6">
    <name type="scientific">Nocardia africana</name>
    <dbReference type="NCBI Taxonomy" id="134964"/>
    <lineage>
        <taxon>Bacteria</taxon>
        <taxon>Bacillati</taxon>
        <taxon>Actinomycetota</taxon>
        <taxon>Actinomycetes</taxon>
        <taxon>Mycobacteriales</taxon>
        <taxon>Nocardiaceae</taxon>
        <taxon>Nocardia</taxon>
    </lineage>
</organism>
<dbReference type="SUPFAM" id="SSF52540">
    <property type="entry name" value="P-loop containing nucleoside triphosphate hydrolases"/>
    <property type="match status" value="1"/>
</dbReference>
<keyword evidence="1" id="KW-0547">Nucleotide-binding</keyword>
<dbReference type="SMART" id="SM00534">
    <property type="entry name" value="MUTSac"/>
    <property type="match status" value="1"/>
</dbReference>
<dbReference type="InterPro" id="IPR027417">
    <property type="entry name" value="P-loop_NTPase"/>
</dbReference>
<sequence length="509" mass="57245">MARFHGILWPRESPDAERMHYGPEVLTDLNIDRILTAILPSADPEVADQLRTPVARPETVRYRQEVFRDLERPETRSVIEEFTSGMHEVWWNRSQAERTGHAGQRDRYHLDAGAAYCRTVAEHFRALSEMDTESAGLRLWREYLGGYLSTPEFRALAVETTDLLRELGAIRYTIAVHEQQVSVSGYDGRPDFGTVIEQVFAPFQDGSAPNMTSRSRGWPDMNHVEEQILDCVTDLFPAQFQRLRRFAERHREFLDATVTRFDREIRFYLAWLPFQDRLAAAGLHFCYPQIEPAAGDLRIVDGYDLALALKLLDDDSLPVCNTVELADAERVLMVTGPNQGGKTTFARSFGQLCYLAALGCPVPAHAARLPLPDRLFTHFERPESPTDPAGKLQDEIARLHDALRQATDRSVLIMNETFSSTTTADALVIGADVLRRIIDRRAIAVYVTFLDELAELSPAVVSIVAEVGDDPTQRTFRLTRRPADGKAHAVAMASMFGLTYDSIVGRIGV</sequence>
<dbReference type="InterPro" id="IPR000432">
    <property type="entry name" value="DNA_mismatch_repair_MutS_C"/>
</dbReference>
<evidence type="ECO:0000256" key="3">
    <source>
        <dbReference type="ARBA" id="ARBA00023125"/>
    </source>
</evidence>
<dbReference type="Gene3D" id="3.40.50.300">
    <property type="entry name" value="P-loop containing nucleotide triphosphate hydrolases"/>
    <property type="match status" value="1"/>
</dbReference>